<dbReference type="EMBL" id="GBRH01262146">
    <property type="protein sequence ID" value="JAD35749.1"/>
    <property type="molecule type" value="Transcribed_RNA"/>
</dbReference>
<organism evidence="1">
    <name type="scientific">Arundo donax</name>
    <name type="common">Giant reed</name>
    <name type="synonym">Donax arundinaceus</name>
    <dbReference type="NCBI Taxonomy" id="35708"/>
    <lineage>
        <taxon>Eukaryota</taxon>
        <taxon>Viridiplantae</taxon>
        <taxon>Streptophyta</taxon>
        <taxon>Embryophyta</taxon>
        <taxon>Tracheophyta</taxon>
        <taxon>Spermatophyta</taxon>
        <taxon>Magnoliopsida</taxon>
        <taxon>Liliopsida</taxon>
        <taxon>Poales</taxon>
        <taxon>Poaceae</taxon>
        <taxon>PACMAD clade</taxon>
        <taxon>Arundinoideae</taxon>
        <taxon>Arundineae</taxon>
        <taxon>Arundo</taxon>
    </lineage>
</organism>
<dbReference type="AlphaFoldDB" id="A0A0A8Z8K1"/>
<accession>A0A0A8Z8K1</accession>
<protein>
    <submittedName>
        <fullName evidence="1">Uncharacterized protein</fullName>
    </submittedName>
</protein>
<proteinExistence type="predicted"/>
<evidence type="ECO:0000313" key="1">
    <source>
        <dbReference type="EMBL" id="JAD35749.1"/>
    </source>
</evidence>
<name>A0A0A8Z8K1_ARUDO</name>
<sequence length="49" mass="5725">MSSNVVHIGRNWHKIANSFGDRKCKLRVSCLDLYKGTQSKYCCHFKSYN</sequence>
<reference evidence="1" key="2">
    <citation type="journal article" date="2015" name="Data Brief">
        <title>Shoot transcriptome of the giant reed, Arundo donax.</title>
        <authorList>
            <person name="Barrero R.A."/>
            <person name="Guerrero F.D."/>
            <person name="Moolhuijzen P."/>
            <person name="Goolsby J.A."/>
            <person name="Tidwell J."/>
            <person name="Bellgard S.E."/>
            <person name="Bellgard M.I."/>
        </authorList>
    </citation>
    <scope>NUCLEOTIDE SEQUENCE</scope>
    <source>
        <tissue evidence="1">Shoot tissue taken approximately 20 cm above the soil surface</tissue>
    </source>
</reference>
<reference evidence="1" key="1">
    <citation type="submission" date="2014-09" db="EMBL/GenBank/DDBJ databases">
        <authorList>
            <person name="Magalhaes I.L.F."/>
            <person name="Oliveira U."/>
            <person name="Santos F.R."/>
            <person name="Vidigal T.H.D.A."/>
            <person name="Brescovit A.D."/>
            <person name="Santos A.J."/>
        </authorList>
    </citation>
    <scope>NUCLEOTIDE SEQUENCE</scope>
    <source>
        <tissue evidence="1">Shoot tissue taken approximately 20 cm above the soil surface</tissue>
    </source>
</reference>